<evidence type="ECO:0000313" key="12">
    <source>
        <dbReference type="Proteomes" id="UP001362899"/>
    </source>
</evidence>
<keyword evidence="6 7" id="KW-0560">Oxidoreductase</keyword>
<comment type="catalytic activity">
    <reaction evidence="7">
        <text>a quinone + sn-glycerol 3-phosphate = dihydroxyacetone phosphate + a quinol</text>
        <dbReference type="Rhea" id="RHEA:18977"/>
        <dbReference type="ChEBI" id="CHEBI:24646"/>
        <dbReference type="ChEBI" id="CHEBI:57597"/>
        <dbReference type="ChEBI" id="CHEBI:57642"/>
        <dbReference type="ChEBI" id="CHEBI:132124"/>
        <dbReference type="EC" id="1.1.5.3"/>
    </reaction>
</comment>
<keyword evidence="5" id="KW-0274">FAD</keyword>
<comment type="similarity">
    <text evidence="2 7">Belongs to the FAD-dependent glycerol-3-phosphate dehydrogenase family.</text>
</comment>
<dbReference type="SUPFAM" id="SSF51905">
    <property type="entry name" value="FAD/NAD(P)-binding domain"/>
    <property type="match status" value="1"/>
</dbReference>
<dbReference type="Proteomes" id="UP001362899">
    <property type="component" value="Unassembled WGS sequence"/>
</dbReference>
<feature type="domain" description="Alpha-glycerophosphate oxidase C-terminal" evidence="10">
    <location>
        <begin position="460"/>
        <end position="587"/>
    </location>
</feature>
<dbReference type="InterPro" id="IPR038299">
    <property type="entry name" value="DAO_C_sf"/>
</dbReference>
<dbReference type="Pfam" id="PF16901">
    <property type="entry name" value="DAO_C"/>
    <property type="match status" value="1"/>
</dbReference>
<keyword evidence="4 7" id="KW-0285">Flavoprotein</keyword>
<comment type="cofactor">
    <cofactor evidence="1 7">
        <name>FAD</name>
        <dbReference type="ChEBI" id="CHEBI:57692"/>
    </cofactor>
</comment>
<dbReference type="AlphaFoldDB" id="A0AAV5RJ90"/>
<dbReference type="Pfam" id="PF01266">
    <property type="entry name" value="DAO"/>
    <property type="match status" value="1"/>
</dbReference>
<dbReference type="PANTHER" id="PTHR11985:SF15">
    <property type="entry name" value="GLYCEROL-3-PHOSPHATE DEHYDROGENASE, MITOCHONDRIAL"/>
    <property type="match status" value="1"/>
</dbReference>
<dbReference type="Gene3D" id="1.10.8.870">
    <property type="entry name" value="Alpha-glycerophosphate oxidase, cap domain"/>
    <property type="match status" value="1"/>
</dbReference>
<dbReference type="InterPro" id="IPR006076">
    <property type="entry name" value="FAD-dep_OxRdtase"/>
</dbReference>
<dbReference type="InterPro" id="IPR031656">
    <property type="entry name" value="DAO_C"/>
</dbReference>
<proteinExistence type="inferred from homology"/>
<sequence length="629" mass="70370">MSRIFMIIRRGALPVGIPSALLAGYLLYDNYRADHRRSIPYHSIRPKPTPLPRTRDQLLQNLADTAEYDILVIGGGATGTGIAWDAVTRGYKTALVEREDFSSETSSKSTKLVHGGVRYLEKAFWNLDYGQYKLVKEALAERGHFINMAPHLAFPLPIMIPVYKWWQLPYYYVGMKMYDFIAGKGNLEPCHLVSKTNAIRQFPQLNSDQLKGAIVYYDGSQNDTRMNSSLAISAIERGGDILNYCEVVGLIKDERNKVCGAEVIDRETNHKYSIKAKAVVNATGPFTDSVRKMDDPQTSNIEIGASGVHIVLPGWYCPQNLGLLDASTSDGRVVFFLPWLGSTIAGTTDNACDIEYNPIPQEKDIQFILDEVKNYIDSKIEVKREDVQAAWCGIRPLVKDPNFQNTESVVRSHAIFTSPSDLITIAGGKWTTFREMAEETVDKAIEVGNLNFKRCVTKDKNMKVIGAEGWNEMMYVDLIRDFNLDPDSAYHLSTSYGTRAFDIAKLCAPSTFGHDGHVILRNNRVSPKYPILDGEIPYAVDYEFARTPVDVIARRTRLAFLDVDAAKEALPHIVEVMADKLGWSGDRQQEELTKSIIWLESMGLQEHSNGSSSSVEGKNTVSKKPETAK</sequence>
<dbReference type="Gene3D" id="3.50.50.60">
    <property type="entry name" value="FAD/NAD(P)-binding domain"/>
    <property type="match status" value="1"/>
</dbReference>
<evidence type="ECO:0000259" key="10">
    <source>
        <dbReference type="Pfam" id="PF16901"/>
    </source>
</evidence>
<dbReference type="Gene3D" id="3.30.9.10">
    <property type="entry name" value="D-Amino Acid Oxidase, subunit A, domain 2"/>
    <property type="match status" value="1"/>
</dbReference>
<dbReference type="PROSITE" id="PS00977">
    <property type="entry name" value="FAD_G3PDH_1"/>
    <property type="match status" value="1"/>
</dbReference>
<feature type="compositionally biased region" description="Polar residues" evidence="8">
    <location>
        <begin position="606"/>
        <end position="622"/>
    </location>
</feature>
<evidence type="ECO:0000259" key="9">
    <source>
        <dbReference type="Pfam" id="PF01266"/>
    </source>
</evidence>
<dbReference type="GO" id="GO:0004368">
    <property type="term" value="F:glycerol-3-phosphate dehydrogenase (quinone) activity"/>
    <property type="evidence" value="ECO:0007669"/>
    <property type="project" value="UniProtKB-EC"/>
</dbReference>
<protein>
    <recommendedName>
        <fullName evidence="3 7">Glycerol-3-phosphate dehydrogenase</fullName>
        <ecNumber evidence="3 7">1.1.5.3</ecNumber>
    </recommendedName>
</protein>
<evidence type="ECO:0000313" key="11">
    <source>
        <dbReference type="EMBL" id="GMM51543.1"/>
    </source>
</evidence>
<dbReference type="PRINTS" id="PR01001">
    <property type="entry name" value="FADG3PDH"/>
</dbReference>
<dbReference type="EC" id="1.1.5.3" evidence="3 7"/>
<evidence type="ECO:0000256" key="5">
    <source>
        <dbReference type="ARBA" id="ARBA00022827"/>
    </source>
</evidence>
<name>A0AAV5RJ90_STABA</name>
<reference evidence="11 12" key="1">
    <citation type="journal article" date="2023" name="Elife">
        <title>Identification of key yeast species and microbe-microbe interactions impacting larval growth of Drosophila in the wild.</title>
        <authorList>
            <person name="Mure A."/>
            <person name="Sugiura Y."/>
            <person name="Maeda R."/>
            <person name="Honda K."/>
            <person name="Sakurai N."/>
            <person name="Takahashi Y."/>
            <person name="Watada M."/>
            <person name="Katoh T."/>
            <person name="Gotoh A."/>
            <person name="Gotoh Y."/>
            <person name="Taniguchi I."/>
            <person name="Nakamura K."/>
            <person name="Hayashi T."/>
            <person name="Katayama T."/>
            <person name="Uemura T."/>
            <person name="Hattori Y."/>
        </authorList>
    </citation>
    <scope>NUCLEOTIDE SEQUENCE [LARGE SCALE GENOMIC DNA]</scope>
    <source>
        <strain evidence="11 12">SB-73</strain>
    </source>
</reference>
<evidence type="ECO:0000256" key="1">
    <source>
        <dbReference type="ARBA" id="ARBA00001974"/>
    </source>
</evidence>
<dbReference type="PANTHER" id="PTHR11985">
    <property type="entry name" value="GLYCEROL-3-PHOSPHATE DEHYDROGENASE"/>
    <property type="match status" value="1"/>
</dbReference>
<evidence type="ECO:0000256" key="8">
    <source>
        <dbReference type="SAM" id="MobiDB-lite"/>
    </source>
</evidence>
<dbReference type="InterPro" id="IPR000447">
    <property type="entry name" value="G3P_DH_FAD-dep"/>
</dbReference>
<evidence type="ECO:0000256" key="2">
    <source>
        <dbReference type="ARBA" id="ARBA00007330"/>
    </source>
</evidence>
<evidence type="ECO:0000256" key="4">
    <source>
        <dbReference type="ARBA" id="ARBA00022630"/>
    </source>
</evidence>
<dbReference type="GO" id="GO:0005739">
    <property type="term" value="C:mitochondrion"/>
    <property type="evidence" value="ECO:0007669"/>
    <property type="project" value="TreeGrafter"/>
</dbReference>
<keyword evidence="12" id="KW-1185">Reference proteome</keyword>
<dbReference type="GO" id="GO:0006072">
    <property type="term" value="P:glycerol-3-phosphate metabolic process"/>
    <property type="evidence" value="ECO:0007669"/>
    <property type="project" value="UniProtKB-UniRule"/>
</dbReference>
<evidence type="ECO:0000256" key="7">
    <source>
        <dbReference type="RuleBase" id="RU361217"/>
    </source>
</evidence>
<evidence type="ECO:0000256" key="3">
    <source>
        <dbReference type="ARBA" id="ARBA00013029"/>
    </source>
</evidence>
<accession>A0AAV5RJ90</accession>
<gene>
    <name evidence="11" type="ORF">DASB73_025060</name>
</gene>
<feature type="domain" description="FAD dependent oxidoreductase" evidence="9">
    <location>
        <begin position="69"/>
        <end position="407"/>
    </location>
</feature>
<comment type="caution">
    <text evidence="11">The sequence shown here is derived from an EMBL/GenBank/DDBJ whole genome shotgun (WGS) entry which is preliminary data.</text>
</comment>
<organism evidence="11 12">
    <name type="scientific">Starmerella bacillaris</name>
    <name type="common">Yeast</name>
    <name type="synonym">Candida zemplinina</name>
    <dbReference type="NCBI Taxonomy" id="1247836"/>
    <lineage>
        <taxon>Eukaryota</taxon>
        <taxon>Fungi</taxon>
        <taxon>Dikarya</taxon>
        <taxon>Ascomycota</taxon>
        <taxon>Saccharomycotina</taxon>
        <taxon>Dipodascomycetes</taxon>
        <taxon>Dipodascales</taxon>
        <taxon>Trichomonascaceae</taxon>
        <taxon>Starmerella</taxon>
    </lineage>
</organism>
<dbReference type="InterPro" id="IPR036188">
    <property type="entry name" value="FAD/NAD-bd_sf"/>
</dbReference>
<evidence type="ECO:0000256" key="6">
    <source>
        <dbReference type="ARBA" id="ARBA00023002"/>
    </source>
</evidence>
<dbReference type="EMBL" id="BTGC01000008">
    <property type="protein sequence ID" value="GMM51543.1"/>
    <property type="molecule type" value="Genomic_DNA"/>
</dbReference>
<dbReference type="SUPFAM" id="SSF54373">
    <property type="entry name" value="FAD-linked reductases, C-terminal domain"/>
    <property type="match status" value="1"/>
</dbReference>
<feature type="region of interest" description="Disordered" evidence="8">
    <location>
        <begin position="606"/>
        <end position="629"/>
    </location>
</feature>